<dbReference type="Proteomes" id="UP000015104">
    <property type="component" value="Unassembled WGS sequence"/>
</dbReference>
<dbReference type="STRING" id="32264.T1K1J8"/>
<sequence>MSNLIDSSLPEEDSNWPEQQPGSNPTNISTGFGSSPFDDYAVKDMDLTNEPFGSSNVPSSGPTPFVPTVEGDLLNMSSEEIKSTPQSVPHSAPQSAPRSPPPPPPVFSQPEPTIKTEPTSTIQPEVKPVVDIKPEEPKQPKSEAKEIKKQDDKKDSKSKSDEAPSSSSHYCSFLTRNPHIADLVYWRDLKKSGIVFVAGLLLLLSLACCSIISVISHGSLLLVGCTLAYRIYTNVMQAVQKTDEGHPFKEYMEMDIIPSEEKFIELVGKAYNPLKVTLIKLKSIFLIEDYVDSIKYSVFFWCLTYVGAWFNGITLVTLFYLGLFSVPKLYEMNKSQIDVHLASVCTQLEGLCSQVKTKLPFLASKKEKSQ</sequence>
<dbReference type="PANTHER" id="PTHR45799:SF2">
    <property type="entry name" value="RETICULON-LIKE PROTEIN"/>
    <property type="match status" value="1"/>
</dbReference>
<dbReference type="EnsemblMetazoa" id="tetur04g01650.1">
    <property type="protein sequence ID" value="tetur04g01650.1"/>
    <property type="gene ID" value="tetur04g01650"/>
</dbReference>
<dbReference type="eggNOG" id="KOG1792">
    <property type="taxonomic scope" value="Eukaryota"/>
</dbReference>
<keyword evidence="4 6" id="KW-1133">Transmembrane helix</keyword>
<reference evidence="10" key="1">
    <citation type="submission" date="2011-08" db="EMBL/GenBank/DDBJ databases">
        <authorList>
            <person name="Rombauts S."/>
        </authorList>
    </citation>
    <scope>NUCLEOTIDE SEQUENCE</scope>
    <source>
        <strain evidence="10">London</strain>
    </source>
</reference>
<evidence type="ECO:0000256" key="2">
    <source>
        <dbReference type="ARBA" id="ARBA00022692"/>
    </source>
</evidence>
<feature type="transmembrane region" description="Helical" evidence="6">
    <location>
        <begin position="194"/>
        <end position="215"/>
    </location>
</feature>
<keyword evidence="10" id="KW-1185">Reference proteome</keyword>
<dbReference type="KEGG" id="tut:107359790"/>
<feature type="compositionally biased region" description="Polar residues" evidence="7">
    <location>
        <begin position="75"/>
        <end position="88"/>
    </location>
</feature>
<dbReference type="GO" id="GO:0030424">
    <property type="term" value="C:axon"/>
    <property type="evidence" value="ECO:0007669"/>
    <property type="project" value="TreeGrafter"/>
</dbReference>
<evidence type="ECO:0000256" key="4">
    <source>
        <dbReference type="ARBA" id="ARBA00022989"/>
    </source>
</evidence>
<name>T1K1J8_TETUR</name>
<evidence type="ECO:0000313" key="9">
    <source>
        <dbReference type="EnsemblMetazoa" id="tetur04g01650.1"/>
    </source>
</evidence>
<evidence type="ECO:0000313" key="10">
    <source>
        <dbReference type="Proteomes" id="UP000015104"/>
    </source>
</evidence>
<feature type="compositionally biased region" description="Polar residues" evidence="7">
    <location>
        <begin position="51"/>
        <end position="62"/>
    </location>
</feature>
<dbReference type="EMBL" id="CAEY01001352">
    <property type="status" value="NOT_ANNOTATED_CDS"/>
    <property type="molecule type" value="Genomic_DNA"/>
</dbReference>
<dbReference type="OMA" id="ESHDFIN"/>
<feature type="transmembrane region" description="Helical" evidence="6">
    <location>
        <begin position="298"/>
        <end position="324"/>
    </location>
</feature>
<feature type="compositionally biased region" description="Polar residues" evidence="7">
    <location>
        <begin position="16"/>
        <end position="33"/>
    </location>
</feature>
<feature type="compositionally biased region" description="Pro residues" evidence="7">
    <location>
        <begin position="98"/>
        <end position="107"/>
    </location>
</feature>
<dbReference type="PANTHER" id="PTHR45799">
    <property type="entry name" value="RETICULON-LIKE PROTEIN"/>
    <property type="match status" value="1"/>
</dbReference>
<dbReference type="Gene3D" id="1.20.5.2480">
    <property type="match status" value="1"/>
</dbReference>
<dbReference type="InterPro" id="IPR046964">
    <property type="entry name" value="RTN1-4"/>
</dbReference>
<accession>T1K1J8</accession>
<proteinExistence type="predicted"/>
<feature type="domain" description="Reticulon" evidence="8">
    <location>
        <begin position="180"/>
        <end position="370"/>
    </location>
</feature>
<evidence type="ECO:0000256" key="3">
    <source>
        <dbReference type="ARBA" id="ARBA00022824"/>
    </source>
</evidence>
<evidence type="ECO:0000256" key="6">
    <source>
        <dbReference type="RuleBase" id="RU363132"/>
    </source>
</evidence>
<evidence type="ECO:0000256" key="1">
    <source>
        <dbReference type="ARBA" id="ARBA00004477"/>
    </source>
</evidence>
<dbReference type="AlphaFoldDB" id="T1K1J8"/>
<keyword evidence="2 6" id="KW-0812">Transmembrane</keyword>
<dbReference type="PROSITE" id="PS50845">
    <property type="entry name" value="RETICULON"/>
    <property type="match status" value="1"/>
</dbReference>
<dbReference type="GO" id="GO:0005789">
    <property type="term" value="C:endoplasmic reticulum membrane"/>
    <property type="evidence" value="ECO:0007669"/>
    <property type="project" value="UniProtKB-SubCell"/>
</dbReference>
<keyword evidence="3 6" id="KW-0256">Endoplasmic reticulum</keyword>
<reference evidence="9" key="2">
    <citation type="submission" date="2015-06" db="UniProtKB">
        <authorList>
            <consortium name="EnsemblMetazoa"/>
        </authorList>
    </citation>
    <scope>IDENTIFICATION</scope>
</reference>
<evidence type="ECO:0000259" key="8">
    <source>
        <dbReference type="PROSITE" id="PS50845"/>
    </source>
</evidence>
<evidence type="ECO:0000256" key="7">
    <source>
        <dbReference type="SAM" id="MobiDB-lite"/>
    </source>
</evidence>
<dbReference type="OrthoDB" id="567788at2759"/>
<dbReference type="Pfam" id="PF02453">
    <property type="entry name" value="Reticulon"/>
    <property type="match status" value="1"/>
</dbReference>
<protein>
    <recommendedName>
        <fullName evidence="6">Reticulon-like protein</fullName>
    </recommendedName>
</protein>
<feature type="compositionally biased region" description="Basic and acidic residues" evidence="7">
    <location>
        <begin position="128"/>
        <end position="162"/>
    </location>
</feature>
<dbReference type="InterPro" id="IPR003388">
    <property type="entry name" value="Reticulon"/>
</dbReference>
<keyword evidence="5 6" id="KW-0472">Membrane</keyword>
<comment type="subcellular location">
    <subcellularLocation>
        <location evidence="1 6">Endoplasmic reticulum membrane</location>
        <topology evidence="1 6">Multi-pass membrane protein</topology>
    </subcellularLocation>
</comment>
<dbReference type="HOGENOM" id="CLU_048580_0_0_1"/>
<feature type="region of interest" description="Disordered" evidence="7">
    <location>
        <begin position="1"/>
        <end position="169"/>
    </location>
</feature>
<gene>
    <name evidence="9" type="primary">107359790</name>
</gene>
<organism evidence="9 10">
    <name type="scientific">Tetranychus urticae</name>
    <name type="common">Two-spotted spider mite</name>
    <dbReference type="NCBI Taxonomy" id="32264"/>
    <lineage>
        <taxon>Eukaryota</taxon>
        <taxon>Metazoa</taxon>
        <taxon>Ecdysozoa</taxon>
        <taxon>Arthropoda</taxon>
        <taxon>Chelicerata</taxon>
        <taxon>Arachnida</taxon>
        <taxon>Acari</taxon>
        <taxon>Acariformes</taxon>
        <taxon>Trombidiformes</taxon>
        <taxon>Prostigmata</taxon>
        <taxon>Eleutherengona</taxon>
        <taxon>Raphignathae</taxon>
        <taxon>Tetranychoidea</taxon>
        <taxon>Tetranychidae</taxon>
        <taxon>Tetranychus</taxon>
    </lineage>
</organism>
<evidence type="ECO:0000256" key="5">
    <source>
        <dbReference type="ARBA" id="ARBA00023136"/>
    </source>
</evidence>